<dbReference type="InterPro" id="IPR002781">
    <property type="entry name" value="TM_pro_TauE-like"/>
</dbReference>
<feature type="transmembrane region" description="Helical" evidence="8">
    <location>
        <begin position="12"/>
        <end position="36"/>
    </location>
</feature>
<keyword evidence="7 8" id="KW-0472">Membrane</keyword>
<dbReference type="RefSeq" id="WP_015424707.1">
    <property type="nucleotide sequence ID" value="NC_020449.1"/>
</dbReference>
<dbReference type="Pfam" id="PF01925">
    <property type="entry name" value="TauE"/>
    <property type="match status" value="1"/>
</dbReference>
<evidence type="ECO:0000256" key="6">
    <source>
        <dbReference type="ARBA" id="ARBA00022989"/>
    </source>
</evidence>
<comment type="similarity">
    <text evidence="2 8">Belongs to the 4-toluene sulfonate uptake permease (TSUP) (TC 2.A.102) family.</text>
</comment>
<keyword evidence="4 8" id="KW-1003">Cell membrane</keyword>
<name>B0VHN4_CLOAI</name>
<accession>B0VHN4</accession>
<feature type="transmembrane region" description="Helical" evidence="8">
    <location>
        <begin position="76"/>
        <end position="98"/>
    </location>
</feature>
<dbReference type="PANTHER" id="PTHR30269">
    <property type="entry name" value="TRANSMEMBRANE PROTEIN YFCA"/>
    <property type="match status" value="1"/>
</dbReference>
<dbReference type="Proteomes" id="UP000002019">
    <property type="component" value="Chromosome"/>
</dbReference>
<dbReference type="InterPro" id="IPR052017">
    <property type="entry name" value="TSUP"/>
</dbReference>
<evidence type="ECO:0000256" key="8">
    <source>
        <dbReference type="RuleBase" id="RU363041"/>
    </source>
</evidence>
<dbReference type="GO" id="GO:0005886">
    <property type="term" value="C:plasma membrane"/>
    <property type="evidence" value="ECO:0007669"/>
    <property type="project" value="UniProtKB-SubCell"/>
</dbReference>
<sequence>MQSIILSPLDYIIVLPFIFLAGFIDSIAGGGGLISLPAYWSVGIPPHLALGTNKFSSCCGTLFSTANYFKAKMIDIPVALVSAGMAIIGSWLGASTALRVSSQVLNYLLIILIPAVAIFSLLNRNLGMQSKAEFLAKRLRMLLGGIAGLGIGFYDGFFGPGTGTFLILIYTSLLHYDFVTANGNTKVVNLASNLSALITFAFASNIYYPLAVPGALCGIAGNILGSKLVILRGNKLIRNVFILALLLLFARVIYNLV</sequence>
<dbReference type="HOGENOM" id="CLU_045498_2_3_0"/>
<dbReference type="PANTHER" id="PTHR30269:SF0">
    <property type="entry name" value="MEMBRANE TRANSPORTER PROTEIN YFCA-RELATED"/>
    <property type="match status" value="1"/>
</dbReference>
<evidence type="ECO:0000256" key="4">
    <source>
        <dbReference type="ARBA" id="ARBA00022475"/>
    </source>
</evidence>
<feature type="transmembrane region" description="Helical" evidence="8">
    <location>
        <begin position="206"/>
        <end position="224"/>
    </location>
</feature>
<keyword evidence="3" id="KW-0813">Transport</keyword>
<comment type="subcellular location">
    <subcellularLocation>
        <location evidence="1 8">Cell membrane</location>
        <topology evidence="1 8">Multi-pass membrane protein</topology>
    </subcellularLocation>
</comment>
<evidence type="ECO:0000313" key="10">
    <source>
        <dbReference type="Proteomes" id="UP000002019"/>
    </source>
</evidence>
<dbReference type="OrthoDB" id="554695at2"/>
<evidence type="ECO:0000313" key="9">
    <source>
        <dbReference type="EMBL" id="CAO80849.1"/>
    </source>
</evidence>
<feature type="transmembrane region" description="Helical" evidence="8">
    <location>
        <begin position="104"/>
        <end position="122"/>
    </location>
</feature>
<keyword evidence="6 8" id="KW-1133">Transmembrane helix</keyword>
<feature type="transmembrane region" description="Helical" evidence="8">
    <location>
        <begin position="142"/>
        <end position="170"/>
    </location>
</feature>
<proteinExistence type="inferred from homology"/>
<feature type="transmembrane region" description="Helical" evidence="8">
    <location>
        <begin position="236"/>
        <end position="254"/>
    </location>
</feature>
<dbReference type="AlphaFoldDB" id="B0VHN4"/>
<reference evidence="9 10" key="1">
    <citation type="journal article" date="2008" name="J. Bacteriol.">
        <title>'Candidatus Cloacamonas acidaminovorans': genome sequence reconstruction provides a first glimpse of a new bacterial division.</title>
        <authorList>
            <person name="Pelletier E."/>
            <person name="Kreimeyer A."/>
            <person name="Bocs S."/>
            <person name="Rouy Z."/>
            <person name="Gyapay G."/>
            <person name="Chouari R."/>
            <person name="Riviere D."/>
            <person name="Ganesan A."/>
            <person name="Daegelen P."/>
            <person name="Sghir A."/>
            <person name="Cohen G.N."/>
            <person name="Medigue C."/>
            <person name="Weissenbach J."/>
            <person name="Le Paslier D."/>
        </authorList>
    </citation>
    <scope>NUCLEOTIDE SEQUENCE [LARGE SCALE GENOMIC DNA]</scope>
    <source>
        <strain evidence="10">Evry</strain>
    </source>
</reference>
<evidence type="ECO:0000256" key="3">
    <source>
        <dbReference type="ARBA" id="ARBA00022448"/>
    </source>
</evidence>
<gene>
    <name evidence="9" type="ordered locus">CLOAM0977</name>
</gene>
<evidence type="ECO:0000256" key="2">
    <source>
        <dbReference type="ARBA" id="ARBA00009142"/>
    </source>
</evidence>
<keyword evidence="10" id="KW-1185">Reference proteome</keyword>
<dbReference type="EMBL" id="CU466930">
    <property type="protein sequence ID" value="CAO80849.1"/>
    <property type="molecule type" value="Genomic_DNA"/>
</dbReference>
<evidence type="ECO:0000256" key="1">
    <source>
        <dbReference type="ARBA" id="ARBA00004651"/>
    </source>
</evidence>
<evidence type="ECO:0000256" key="5">
    <source>
        <dbReference type="ARBA" id="ARBA00022692"/>
    </source>
</evidence>
<keyword evidence="5 8" id="KW-0812">Transmembrane</keyword>
<dbReference type="KEGG" id="caci:CLOAM0977"/>
<organism evidence="9 10">
    <name type="scientific">Cloacimonas acidaminovorans (strain Evry)</name>
    <dbReference type="NCBI Taxonomy" id="459349"/>
    <lineage>
        <taxon>Bacteria</taxon>
        <taxon>Pseudomonadati</taxon>
        <taxon>Candidatus Cloacimonadota</taxon>
        <taxon>Candidatus Cloacimonadia</taxon>
        <taxon>Candidatus Cloacimonadales</taxon>
        <taxon>Candidatus Cloacimonadaceae</taxon>
        <taxon>Candidatus Cloacimonas</taxon>
    </lineage>
</organism>
<dbReference type="eggNOG" id="COG0730">
    <property type="taxonomic scope" value="Bacteria"/>
</dbReference>
<evidence type="ECO:0000256" key="7">
    <source>
        <dbReference type="ARBA" id="ARBA00023136"/>
    </source>
</evidence>
<dbReference type="STRING" id="459349.CLOAM0977"/>
<protein>
    <recommendedName>
        <fullName evidence="8">Probable membrane transporter protein</fullName>
    </recommendedName>
</protein>